<proteinExistence type="predicted"/>
<dbReference type="GO" id="GO:0005524">
    <property type="term" value="F:ATP binding"/>
    <property type="evidence" value="ECO:0007669"/>
    <property type="project" value="InterPro"/>
</dbReference>
<dbReference type="InterPro" id="IPR036640">
    <property type="entry name" value="ABC1_TM_sf"/>
</dbReference>
<name>A0A8S4SPI4_9NEOP</name>
<dbReference type="OrthoDB" id="7436931at2759"/>
<dbReference type="PROSITE" id="PS50929">
    <property type="entry name" value="ABC_TM1F"/>
    <property type="match status" value="1"/>
</dbReference>
<dbReference type="Gene3D" id="1.20.1560.10">
    <property type="entry name" value="ABC transporter type 1, transmembrane domain"/>
    <property type="match status" value="1"/>
</dbReference>
<dbReference type="InterPro" id="IPR039421">
    <property type="entry name" value="Type_1_exporter"/>
</dbReference>
<protein>
    <submittedName>
        <fullName evidence="7">Jg6491 protein</fullName>
    </submittedName>
</protein>
<dbReference type="Proteomes" id="UP000838756">
    <property type="component" value="Unassembled WGS sequence"/>
</dbReference>
<evidence type="ECO:0000256" key="2">
    <source>
        <dbReference type="ARBA" id="ARBA00022692"/>
    </source>
</evidence>
<feature type="transmembrane region" description="Helical" evidence="5">
    <location>
        <begin position="191"/>
        <end position="210"/>
    </location>
</feature>
<keyword evidence="3 5" id="KW-1133">Transmembrane helix</keyword>
<sequence length="262" mass="28225">MFFLGSQWRYSTWSERLATVLGSLSGCLCSAGLVAAVLIYGELTALFITRHKAEHSTGHAYILSIFGGNRIVDDSNRTFHMDALVEDSVAFAVASFAIMACQLVAAACAVTLANWAAGRMITRLRWKLLRSVLSQETAFFDTNTTMNFASTLTEDTEKLKMGVGEHVAMASYLAGSVIMACSVALAHGWQLTLAGLAVVPVALFVAATVAKSADRPPRHISQEALFKIPQTILIFRVEMHTPLSTSMNNPDAVLSMMTASLG</sequence>
<evidence type="ECO:0000256" key="5">
    <source>
        <dbReference type="SAM" id="Phobius"/>
    </source>
</evidence>
<evidence type="ECO:0000256" key="1">
    <source>
        <dbReference type="ARBA" id="ARBA00004141"/>
    </source>
</evidence>
<feature type="transmembrane region" description="Helical" evidence="5">
    <location>
        <begin position="167"/>
        <end position="185"/>
    </location>
</feature>
<reference evidence="7" key="1">
    <citation type="submission" date="2022-03" db="EMBL/GenBank/DDBJ databases">
        <authorList>
            <person name="Lindestad O."/>
        </authorList>
    </citation>
    <scope>NUCLEOTIDE SEQUENCE</scope>
</reference>
<dbReference type="AlphaFoldDB" id="A0A8S4SPI4"/>
<feature type="transmembrane region" description="Helical" evidence="5">
    <location>
        <begin position="20"/>
        <end position="40"/>
    </location>
</feature>
<organism evidence="7 8">
    <name type="scientific">Pararge aegeria aegeria</name>
    <dbReference type="NCBI Taxonomy" id="348720"/>
    <lineage>
        <taxon>Eukaryota</taxon>
        <taxon>Metazoa</taxon>
        <taxon>Ecdysozoa</taxon>
        <taxon>Arthropoda</taxon>
        <taxon>Hexapoda</taxon>
        <taxon>Insecta</taxon>
        <taxon>Pterygota</taxon>
        <taxon>Neoptera</taxon>
        <taxon>Endopterygota</taxon>
        <taxon>Lepidoptera</taxon>
        <taxon>Glossata</taxon>
        <taxon>Ditrysia</taxon>
        <taxon>Papilionoidea</taxon>
        <taxon>Nymphalidae</taxon>
        <taxon>Satyrinae</taxon>
        <taxon>Satyrini</taxon>
        <taxon>Parargina</taxon>
        <taxon>Pararge</taxon>
    </lineage>
</organism>
<evidence type="ECO:0000313" key="7">
    <source>
        <dbReference type="EMBL" id="CAH2269449.1"/>
    </source>
</evidence>
<keyword evidence="4 5" id="KW-0472">Membrane</keyword>
<feature type="transmembrane region" description="Helical" evidence="5">
    <location>
        <begin position="89"/>
        <end position="117"/>
    </location>
</feature>
<feature type="domain" description="ABC transmembrane type-1" evidence="6">
    <location>
        <begin position="20"/>
        <end position="211"/>
    </location>
</feature>
<evidence type="ECO:0000259" key="6">
    <source>
        <dbReference type="PROSITE" id="PS50929"/>
    </source>
</evidence>
<dbReference type="Pfam" id="PF00664">
    <property type="entry name" value="ABC_membrane"/>
    <property type="match status" value="1"/>
</dbReference>
<gene>
    <name evidence="7" type="primary">jg6491</name>
    <name evidence="7" type="ORF">PAEG_LOCUS27668</name>
</gene>
<keyword evidence="8" id="KW-1185">Reference proteome</keyword>
<dbReference type="SUPFAM" id="SSF90123">
    <property type="entry name" value="ABC transporter transmembrane region"/>
    <property type="match status" value="1"/>
</dbReference>
<keyword evidence="2 5" id="KW-0812">Transmembrane</keyword>
<comment type="subcellular location">
    <subcellularLocation>
        <location evidence="1">Membrane</location>
        <topology evidence="1">Multi-pass membrane protein</topology>
    </subcellularLocation>
</comment>
<dbReference type="PANTHER" id="PTHR43394">
    <property type="entry name" value="ATP-DEPENDENT PERMEASE MDL1, MITOCHONDRIAL"/>
    <property type="match status" value="1"/>
</dbReference>
<comment type="caution">
    <text evidence="7">The sequence shown here is derived from an EMBL/GenBank/DDBJ whole genome shotgun (WGS) entry which is preliminary data.</text>
</comment>
<evidence type="ECO:0000256" key="3">
    <source>
        <dbReference type="ARBA" id="ARBA00022989"/>
    </source>
</evidence>
<dbReference type="InterPro" id="IPR011527">
    <property type="entry name" value="ABC1_TM_dom"/>
</dbReference>
<dbReference type="GO" id="GO:0140359">
    <property type="term" value="F:ABC-type transporter activity"/>
    <property type="evidence" value="ECO:0007669"/>
    <property type="project" value="InterPro"/>
</dbReference>
<evidence type="ECO:0000313" key="8">
    <source>
        <dbReference type="Proteomes" id="UP000838756"/>
    </source>
</evidence>
<accession>A0A8S4SPI4</accession>
<dbReference type="GO" id="GO:0016020">
    <property type="term" value="C:membrane"/>
    <property type="evidence" value="ECO:0007669"/>
    <property type="project" value="UniProtKB-SubCell"/>
</dbReference>
<evidence type="ECO:0000256" key="4">
    <source>
        <dbReference type="ARBA" id="ARBA00023136"/>
    </source>
</evidence>
<dbReference type="EMBL" id="CAKXAJ010026524">
    <property type="protein sequence ID" value="CAH2269449.1"/>
    <property type="molecule type" value="Genomic_DNA"/>
</dbReference>